<dbReference type="Gene3D" id="3.30.1390.20">
    <property type="entry name" value="Ribosomal protein L30, ferredoxin-like fold domain"/>
    <property type="match status" value="1"/>
</dbReference>
<keyword evidence="7" id="KW-1185">Reference proteome</keyword>
<dbReference type="GO" id="GO:0003723">
    <property type="term" value="F:RNA binding"/>
    <property type="evidence" value="ECO:0007669"/>
    <property type="project" value="TreeGrafter"/>
</dbReference>
<dbReference type="GO" id="GO:0000463">
    <property type="term" value="P:maturation of LSU-rRNA from tricistronic rRNA transcript (SSU-rRNA, 5.8S rRNA, LSU-rRNA)"/>
    <property type="evidence" value="ECO:0007669"/>
    <property type="project" value="TreeGrafter"/>
</dbReference>
<dbReference type="PANTHER" id="PTHR11524:SF13">
    <property type="entry name" value="RIBOSOMAL PROTEIN UL30-LIKE"/>
    <property type="match status" value="1"/>
</dbReference>
<protein>
    <recommendedName>
        <fullName evidence="4">Large ribosomal subunit protein uL30</fullName>
    </recommendedName>
</protein>
<evidence type="ECO:0000256" key="1">
    <source>
        <dbReference type="ARBA" id="ARBA00007594"/>
    </source>
</evidence>
<dbReference type="InterPro" id="IPR039699">
    <property type="entry name" value="Ribosomal_uL30"/>
</dbReference>
<feature type="domain" description="Large ribosomal subunit protein uL30-like ferredoxin-like fold" evidence="5">
    <location>
        <begin position="22"/>
        <end position="62"/>
    </location>
</feature>
<dbReference type="InterPro" id="IPR018038">
    <property type="entry name" value="Ribosomal_uL30_CS"/>
</dbReference>
<dbReference type="SUPFAM" id="SSF55129">
    <property type="entry name" value="Ribosomal protein L30p/L7e"/>
    <property type="match status" value="1"/>
</dbReference>
<keyword evidence="2" id="KW-0689">Ribosomal protein</keyword>
<evidence type="ECO:0000256" key="2">
    <source>
        <dbReference type="ARBA" id="ARBA00022980"/>
    </source>
</evidence>
<proteinExistence type="inferred from homology"/>
<dbReference type="InterPro" id="IPR036919">
    <property type="entry name" value="Ribo_uL30_ferredoxin-like_sf"/>
</dbReference>
<keyword evidence="3" id="KW-0687">Ribonucleoprotein</keyword>
<dbReference type="Pfam" id="PF00327">
    <property type="entry name" value="Ribosomal_L30"/>
    <property type="match status" value="1"/>
</dbReference>
<organism evidence="6 7">
    <name type="scientific">Mus spicilegus</name>
    <name type="common">Mound-building mouse</name>
    <dbReference type="NCBI Taxonomy" id="10103"/>
    <lineage>
        <taxon>Eukaryota</taxon>
        <taxon>Metazoa</taxon>
        <taxon>Chordata</taxon>
        <taxon>Craniata</taxon>
        <taxon>Vertebrata</taxon>
        <taxon>Euteleostomi</taxon>
        <taxon>Mammalia</taxon>
        <taxon>Eutheria</taxon>
        <taxon>Euarchontoglires</taxon>
        <taxon>Glires</taxon>
        <taxon>Rodentia</taxon>
        <taxon>Myomorpha</taxon>
        <taxon>Muroidea</taxon>
        <taxon>Muridae</taxon>
        <taxon>Murinae</taxon>
        <taxon>Mus</taxon>
        <taxon>Mus</taxon>
    </lineage>
</organism>
<dbReference type="FunFam" id="1.10.15.30:FF:000001">
    <property type="entry name" value="60S ribosomal protein L7"/>
    <property type="match status" value="1"/>
</dbReference>
<comment type="similarity">
    <text evidence="1">Belongs to the universal ribosomal protein uL30 family.</text>
</comment>
<evidence type="ECO:0000313" key="6">
    <source>
        <dbReference type="Ensembl" id="ENSMSIP00000019223.1"/>
    </source>
</evidence>
<dbReference type="PANTHER" id="PTHR11524">
    <property type="entry name" value="60S RIBOSOMAL PROTEIN L7"/>
    <property type="match status" value="1"/>
</dbReference>
<dbReference type="GeneTree" id="ENSGT00950000182878"/>
<evidence type="ECO:0000256" key="4">
    <source>
        <dbReference type="ARBA" id="ARBA00040575"/>
    </source>
</evidence>
<accession>A0A8C6HAY0</accession>
<dbReference type="GO" id="GO:0003735">
    <property type="term" value="F:structural constituent of ribosome"/>
    <property type="evidence" value="ECO:0007669"/>
    <property type="project" value="TreeGrafter"/>
</dbReference>
<reference evidence="6" key="2">
    <citation type="submission" date="2025-09" db="UniProtKB">
        <authorList>
            <consortium name="Ensembl"/>
        </authorList>
    </citation>
    <scope>IDENTIFICATION</scope>
</reference>
<evidence type="ECO:0000313" key="7">
    <source>
        <dbReference type="Proteomes" id="UP000694415"/>
    </source>
</evidence>
<name>A0A8C6HAY0_MUSSI</name>
<dbReference type="GO" id="GO:0022625">
    <property type="term" value="C:cytosolic large ribosomal subunit"/>
    <property type="evidence" value="ECO:0007669"/>
    <property type="project" value="TreeGrafter"/>
</dbReference>
<dbReference type="PROSITE" id="PS00634">
    <property type="entry name" value="RIBOSOMAL_L30"/>
    <property type="match status" value="1"/>
</dbReference>
<evidence type="ECO:0000256" key="3">
    <source>
        <dbReference type="ARBA" id="ARBA00023274"/>
    </source>
</evidence>
<sequence length="187" mass="20651">MSNFLRNRQGDFQSGCISLIEGVSLLVKSIIMKLGLPELFSGVFVKVTLQSVRMLCTVEPYVTWGFSNLKSVRELILKCGQAKINNKTGPLRDNMVIEEHLGRFGVICLEDRIHEIAFPGKHFQEISSFLCLSTSLWPTMLPRTEWASSRRWAHLATGEIGSVSSFGSSTRAGAGFPEAPIGSVFVV</sequence>
<reference evidence="6" key="1">
    <citation type="submission" date="2025-08" db="UniProtKB">
        <authorList>
            <consortium name="Ensembl"/>
        </authorList>
    </citation>
    <scope>IDENTIFICATION</scope>
</reference>
<dbReference type="Proteomes" id="UP000694415">
    <property type="component" value="Unplaced"/>
</dbReference>
<dbReference type="AlphaFoldDB" id="A0A8C6HAY0"/>
<dbReference type="InterPro" id="IPR016082">
    <property type="entry name" value="Ribosomal_uL30_ferredoxin-like"/>
</dbReference>
<evidence type="ECO:0000259" key="5">
    <source>
        <dbReference type="Pfam" id="PF00327"/>
    </source>
</evidence>
<dbReference type="Ensembl" id="ENSMSIT00000024278.1">
    <property type="protein sequence ID" value="ENSMSIP00000019223.1"/>
    <property type="gene ID" value="ENSMSIG00000016365.1"/>
</dbReference>